<accession>A0A383VXF0</accession>
<dbReference type="SUPFAM" id="SSF53474">
    <property type="entry name" value="alpha/beta-Hydrolases"/>
    <property type="match status" value="2"/>
</dbReference>
<dbReference type="InterPro" id="IPR029058">
    <property type="entry name" value="AB_hydrolase_fold"/>
</dbReference>
<evidence type="ECO:0000313" key="4">
    <source>
        <dbReference type="EMBL" id="SZX69610.1"/>
    </source>
</evidence>
<dbReference type="Proteomes" id="UP000256970">
    <property type="component" value="Unassembled WGS sequence"/>
</dbReference>
<gene>
    <name evidence="4" type="ORF">BQ4739_LOCUS9903</name>
</gene>
<reference evidence="4 5" key="1">
    <citation type="submission" date="2016-10" db="EMBL/GenBank/DDBJ databases">
        <authorList>
            <person name="Cai Z."/>
        </authorList>
    </citation>
    <scope>NUCLEOTIDE SEQUENCE [LARGE SCALE GENOMIC DNA]</scope>
</reference>
<feature type="compositionally biased region" description="Low complexity" evidence="2">
    <location>
        <begin position="284"/>
        <end position="307"/>
    </location>
</feature>
<keyword evidence="1" id="KW-0378">Hydrolase</keyword>
<proteinExistence type="predicted"/>
<evidence type="ECO:0000256" key="2">
    <source>
        <dbReference type="SAM" id="MobiDB-lite"/>
    </source>
</evidence>
<dbReference type="EMBL" id="FNXT01000939">
    <property type="protein sequence ID" value="SZX69610.1"/>
    <property type="molecule type" value="Genomic_DNA"/>
</dbReference>
<dbReference type="Pfam" id="PF07859">
    <property type="entry name" value="Abhydrolase_3"/>
    <property type="match status" value="1"/>
</dbReference>
<sequence length="466" mass="48497">MAGSAVASKLKRPRSVTPSTLLGWLQLAGSAVFLSHHSVAAWLTVLLGRLRGKHPLSHPDWPLDLALISAGFRVCMEKGCMVDFRPLLSGLSLLQFYPGLRLQRVNAGGCKAYWMRLRGGREVQHAQVVLFYVHGGAFVGGDACMTAWTFQHWMQRLAGSGLHAVVLSVEYPLAPERRFPAAVVDTAAAYTWLRQQLQQQGSSACIIPVADSAGANILVAALTALRDISSGSSMDELLQGAVAQTAAAEQSNDQHSSAEAAAEVQDAVAELFTSLKDRLCQINGSSSSSSNALSRASSSSSSNTGSSGLNVSSSLATALSSSGSTTVPDMTAQIGASAEITRAAGSSGAAAAAAAAAAFVPPAAMVLVSPAMDISEQACFYDEEWRAQHEPRFDYLPVSVVGGGMHHYVGSTALLACGYVSPLHAASLAGLAGGPWLVLAGGAELMARDIDRCGNVYSVHAGLQML</sequence>
<evidence type="ECO:0000259" key="3">
    <source>
        <dbReference type="Pfam" id="PF07859"/>
    </source>
</evidence>
<keyword evidence="5" id="KW-1185">Reference proteome</keyword>
<dbReference type="InterPro" id="IPR050300">
    <property type="entry name" value="GDXG_lipolytic_enzyme"/>
</dbReference>
<dbReference type="Gene3D" id="3.40.50.1820">
    <property type="entry name" value="alpha/beta hydrolase"/>
    <property type="match status" value="2"/>
</dbReference>
<dbReference type="PANTHER" id="PTHR48081">
    <property type="entry name" value="AB HYDROLASE SUPERFAMILY PROTEIN C4A8.06C"/>
    <property type="match status" value="1"/>
</dbReference>
<name>A0A383VXF0_TETOB</name>
<evidence type="ECO:0000313" key="5">
    <source>
        <dbReference type="Proteomes" id="UP000256970"/>
    </source>
</evidence>
<dbReference type="PANTHER" id="PTHR48081:SF8">
    <property type="entry name" value="ALPHA_BETA HYDROLASE FOLD-3 DOMAIN-CONTAINING PROTEIN-RELATED"/>
    <property type="match status" value="1"/>
</dbReference>
<feature type="region of interest" description="Disordered" evidence="2">
    <location>
        <begin position="283"/>
        <end position="307"/>
    </location>
</feature>
<dbReference type="STRING" id="3088.A0A383VXF0"/>
<dbReference type="InterPro" id="IPR013094">
    <property type="entry name" value="AB_hydrolase_3"/>
</dbReference>
<dbReference type="GO" id="GO:0016787">
    <property type="term" value="F:hydrolase activity"/>
    <property type="evidence" value="ECO:0007669"/>
    <property type="project" value="UniProtKB-KW"/>
</dbReference>
<organism evidence="4 5">
    <name type="scientific">Tetradesmus obliquus</name>
    <name type="common">Green alga</name>
    <name type="synonym">Acutodesmus obliquus</name>
    <dbReference type="NCBI Taxonomy" id="3088"/>
    <lineage>
        <taxon>Eukaryota</taxon>
        <taxon>Viridiplantae</taxon>
        <taxon>Chlorophyta</taxon>
        <taxon>core chlorophytes</taxon>
        <taxon>Chlorophyceae</taxon>
        <taxon>CS clade</taxon>
        <taxon>Sphaeropleales</taxon>
        <taxon>Scenedesmaceae</taxon>
        <taxon>Tetradesmus</taxon>
    </lineage>
</organism>
<dbReference type="AlphaFoldDB" id="A0A383VXF0"/>
<evidence type="ECO:0000256" key="1">
    <source>
        <dbReference type="ARBA" id="ARBA00022801"/>
    </source>
</evidence>
<protein>
    <recommendedName>
        <fullName evidence="3">Alpha/beta hydrolase fold-3 domain-containing protein</fullName>
    </recommendedName>
</protein>
<feature type="domain" description="Alpha/beta hydrolase fold-3" evidence="3">
    <location>
        <begin position="130"/>
        <end position="250"/>
    </location>
</feature>